<evidence type="ECO:0000256" key="6">
    <source>
        <dbReference type="ARBA" id="ARBA00023273"/>
    </source>
</evidence>
<dbReference type="PANTHER" id="PTHR31954:SF1">
    <property type="entry name" value="CILIA- AND FLAGELLA-ASSOCIATED PROTEIN 157"/>
    <property type="match status" value="1"/>
</dbReference>
<evidence type="ECO:0000256" key="4">
    <source>
        <dbReference type="ARBA" id="ARBA00023054"/>
    </source>
</evidence>
<sequence>MASAGAPPSAGALLSATDFFGETDAGGIEKFKTVAFRALHEQKLEEELHETKQENERLKEAHAKATRELQELQESFDANIDDRERVLAFKSKRMDELNNKLREFEAINTSLLQTINGSGIAPSSANTDDDGISAPRNSSTRVITGSAAVETVSTDARARMMTLINAGRPLFHPLDTCKEQEYKQLYEEVQQQCVQLIQKVEESDAIVRKMQHAQFDRLDMDAQIKQLQAQLSSSVLEKDELEHHLERKLILENERLRREKEAELQAFHDAMRTQMRMQLDMTTQRTVEENERVQLELRYQSSQLEILIKQVDELRVENKRVKQEMHVFEEMNAGLSKKLKFYEQLFAKMQQKDEQRSKGVSNNQYPMVQSSPVGPPSRRTPRKPPLPSLISVRPPSPGSLPTYCPGSPHASFFSPNIDSVRCPDIEIDSNDPQSPYQLNAITDVLEKHLQSREFTKKQVVAVLRYHQDQYNRRESPKLVRDAARLGATPVLRKKMMLSKACYNPASYGRRVKEPPMTLDALIKQKTSTVVTPRDDSNNSNVDEEQRQILQALLLPQLSRTTASSKRALNYTMKDPSEMWKTSATSRQQEVLTLEPQVGDPPSTVRF</sequence>
<evidence type="ECO:0000256" key="8">
    <source>
        <dbReference type="SAM" id="MobiDB-lite"/>
    </source>
</evidence>
<keyword evidence="5" id="KW-0969">Cilium</keyword>
<dbReference type="GO" id="GO:0036064">
    <property type="term" value="C:ciliary basal body"/>
    <property type="evidence" value="ECO:0007669"/>
    <property type="project" value="TreeGrafter"/>
</dbReference>
<evidence type="ECO:0000256" key="5">
    <source>
        <dbReference type="ARBA" id="ARBA00023069"/>
    </source>
</evidence>
<organism evidence="9 10">
    <name type="scientific">Phytophthora boehmeriae</name>
    <dbReference type="NCBI Taxonomy" id="109152"/>
    <lineage>
        <taxon>Eukaryota</taxon>
        <taxon>Sar</taxon>
        <taxon>Stramenopiles</taxon>
        <taxon>Oomycota</taxon>
        <taxon>Peronosporomycetes</taxon>
        <taxon>Peronosporales</taxon>
        <taxon>Peronosporaceae</taxon>
        <taxon>Phytophthora</taxon>
    </lineage>
</organism>
<evidence type="ECO:0000313" key="10">
    <source>
        <dbReference type="Proteomes" id="UP000693981"/>
    </source>
</evidence>
<evidence type="ECO:0000256" key="1">
    <source>
        <dbReference type="ARBA" id="ARBA00004138"/>
    </source>
</evidence>
<feature type="compositionally biased region" description="Polar residues" evidence="8">
    <location>
        <begin position="358"/>
        <end position="372"/>
    </location>
</feature>
<dbReference type="EMBL" id="JAGDFL010000268">
    <property type="protein sequence ID" value="KAG7394508.1"/>
    <property type="molecule type" value="Genomic_DNA"/>
</dbReference>
<feature type="coiled-coil region" evidence="7">
    <location>
        <begin position="41"/>
        <end position="114"/>
    </location>
</feature>
<dbReference type="GO" id="GO:0008017">
    <property type="term" value="F:microtubule binding"/>
    <property type="evidence" value="ECO:0007669"/>
    <property type="project" value="TreeGrafter"/>
</dbReference>
<dbReference type="Proteomes" id="UP000693981">
    <property type="component" value="Unassembled WGS sequence"/>
</dbReference>
<dbReference type="AlphaFoldDB" id="A0A8T1WQ83"/>
<reference evidence="9" key="1">
    <citation type="submission" date="2021-02" db="EMBL/GenBank/DDBJ databases">
        <authorList>
            <person name="Palmer J.M."/>
        </authorList>
    </citation>
    <scope>NUCLEOTIDE SEQUENCE</scope>
    <source>
        <strain evidence="9">SCRP23</strain>
    </source>
</reference>
<keyword evidence="4 7" id="KW-0175">Coiled coil</keyword>
<evidence type="ECO:0000256" key="7">
    <source>
        <dbReference type="SAM" id="Coils"/>
    </source>
</evidence>
<accession>A0A8T1WQ83</accession>
<feature type="region of interest" description="Disordered" evidence="8">
    <location>
        <begin position="352"/>
        <end position="397"/>
    </location>
</feature>
<comment type="similarity">
    <text evidence="2">Belongs to the CFAP157 family.</text>
</comment>
<gene>
    <name evidence="9" type="ORF">PHYBOEH_005061</name>
</gene>
<evidence type="ECO:0000256" key="2">
    <source>
        <dbReference type="ARBA" id="ARBA00010841"/>
    </source>
</evidence>
<feature type="coiled-coil region" evidence="7">
    <location>
        <begin position="304"/>
        <end position="352"/>
    </location>
</feature>
<dbReference type="PANTHER" id="PTHR31954">
    <property type="entry name" value="CILIA- AND FLAGELLA-ASSOCIATED PROTEIN 157"/>
    <property type="match status" value="1"/>
</dbReference>
<keyword evidence="6" id="KW-0966">Cell projection</keyword>
<dbReference type="OrthoDB" id="166611at2759"/>
<evidence type="ECO:0000313" key="9">
    <source>
        <dbReference type="EMBL" id="KAG7394508.1"/>
    </source>
</evidence>
<proteinExistence type="inferred from homology"/>
<keyword evidence="10" id="KW-1185">Reference proteome</keyword>
<comment type="caution">
    <text evidence="9">The sequence shown here is derived from an EMBL/GenBank/DDBJ whole genome shotgun (WGS) entry which is preliminary data.</text>
</comment>
<dbReference type="InterPro" id="IPR038844">
    <property type="entry name" value="CFAP157"/>
</dbReference>
<feature type="coiled-coil region" evidence="7">
    <location>
        <begin position="224"/>
        <end position="266"/>
    </location>
</feature>
<protein>
    <recommendedName>
        <fullName evidence="3">Cilia- and flagella-associated protein 157</fullName>
    </recommendedName>
</protein>
<comment type="subcellular location">
    <subcellularLocation>
        <location evidence="1">Cell projection</location>
        <location evidence="1">Cilium</location>
    </subcellularLocation>
</comment>
<name>A0A8T1WQ83_9STRA</name>
<feature type="region of interest" description="Disordered" evidence="8">
    <location>
        <begin position="119"/>
        <end position="138"/>
    </location>
</feature>
<evidence type="ECO:0000256" key="3">
    <source>
        <dbReference type="ARBA" id="ARBA00014087"/>
    </source>
</evidence>